<dbReference type="GO" id="GO:0050308">
    <property type="term" value="F:sugar-phosphatase activity"/>
    <property type="evidence" value="ECO:0007669"/>
    <property type="project" value="TreeGrafter"/>
</dbReference>
<gene>
    <name evidence="1" type="ORF">K8V47_05240</name>
</gene>
<dbReference type="Proteomes" id="UP000711407">
    <property type="component" value="Unassembled WGS sequence"/>
</dbReference>
<dbReference type="PANTHER" id="PTHR43481">
    <property type="entry name" value="FRUCTOSE-1-PHOSPHATE PHOSPHATASE"/>
    <property type="match status" value="1"/>
</dbReference>
<dbReference type="InterPro" id="IPR023214">
    <property type="entry name" value="HAD_sf"/>
</dbReference>
<proteinExistence type="predicted"/>
<dbReference type="Pfam" id="PF00702">
    <property type="entry name" value="Hydrolase"/>
    <property type="match status" value="1"/>
</dbReference>
<dbReference type="NCBIfam" id="TIGR01509">
    <property type="entry name" value="HAD-SF-IA-v3"/>
    <property type="match status" value="1"/>
</dbReference>
<reference evidence="1" key="1">
    <citation type="journal article" date="2021" name="PeerJ">
        <title>Extensive microbial diversity within the chicken gut microbiome revealed by metagenomics and culture.</title>
        <authorList>
            <person name="Gilroy R."/>
            <person name="Ravi A."/>
            <person name="Getino M."/>
            <person name="Pursley I."/>
            <person name="Horton D.L."/>
            <person name="Alikhan N.F."/>
            <person name="Baker D."/>
            <person name="Gharbi K."/>
            <person name="Hall N."/>
            <person name="Watson M."/>
            <person name="Adriaenssens E.M."/>
            <person name="Foster-Nyarko E."/>
            <person name="Jarju S."/>
            <person name="Secka A."/>
            <person name="Antonio M."/>
            <person name="Oren A."/>
            <person name="Chaudhuri R.R."/>
            <person name="La Ragione R."/>
            <person name="Hildebrand F."/>
            <person name="Pallen M.J."/>
        </authorList>
    </citation>
    <scope>NUCLEOTIDE SEQUENCE</scope>
    <source>
        <strain evidence="1">4100</strain>
    </source>
</reference>
<dbReference type="InterPro" id="IPR006439">
    <property type="entry name" value="HAD-SF_hydro_IA"/>
</dbReference>
<evidence type="ECO:0000313" key="2">
    <source>
        <dbReference type="Proteomes" id="UP000711407"/>
    </source>
</evidence>
<protein>
    <submittedName>
        <fullName evidence="1">HAD-IA family hydrolase</fullName>
    </submittedName>
</protein>
<dbReference type="InterPro" id="IPR036412">
    <property type="entry name" value="HAD-like_sf"/>
</dbReference>
<keyword evidence="1" id="KW-0378">Hydrolase</keyword>
<dbReference type="SFLD" id="SFLDG01129">
    <property type="entry name" value="C1.5:_HAD__Beta-PGM__Phosphata"/>
    <property type="match status" value="1"/>
</dbReference>
<name>A0A4Q0UAV2_9BACT</name>
<evidence type="ECO:0000313" key="1">
    <source>
        <dbReference type="EMBL" id="HJE39144.1"/>
    </source>
</evidence>
<sequence length="247" mass="27202">MTHIKSAIKRFMEAQRYTVFEPKAALIDMDGVLYDSMPLHASAWYDMVTAHGIKATKEEFFGYEGMTGAATINLLFEREYGRNATADEVAALYKEKTENFHAQGDVPLMKDADRMLDIFRQEGMERVLVTGSGQTTLIERISHDYPGAFKPENFITSRSVAHGKPDPEPYLKAMKLVDVKPWQSIVVENAPCGVRAGARAGAFTVGVATGPIPLDDLMKAGAAIAYSSMEAFVKALPSIIAELRAYK</sequence>
<dbReference type="PANTHER" id="PTHR43481:SF4">
    <property type="entry name" value="GLYCEROL-1-PHOSPHATE PHOSPHOHYDROLASE 1-RELATED"/>
    <property type="match status" value="1"/>
</dbReference>
<accession>A0A4Q0UAV2</accession>
<dbReference type="InterPro" id="IPR051806">
    <property type="entry name" value="HAD-like_SPP"/>
</dbReference>
<dbReference type="AlphaFoldDB" id="A0A4Q0UAV2"/>
<dbReference type="Gene3D" id="3.40.50.1000">
    <property type="entry name" value="HAD superfamily/HAD-like"/>
    <property type="match status" value="1"/>
</dbReference>
<dbReference type="Gene3D" id="1.10.150.240">
    <property type="entry name" value="Putative phosphatase, domain 2"/>
    <property type="match status" value="1"/>
</dbReference>
<dbReference type="EMBL" id="DYXT01000028">
    <property type="protein sequence ID" value="HJE39144.1"/>
    <property type="molecule type" value="Genomic_DNA"/>
</dbReference>
<organism evidence="1 2">
    <name type="scientific">Candidatus Amulumruptor caecigallinarius</name>
    <dbReference type="NCBI Taxonomy" id="2109911"/>
    <lineage>
        <taxon>Bacteria</taxon>
        <taxon>Pseudomonadati</taxon>
        <taxon>Bacteroidota</taxon>
        <taxon>Bacteroidia</taxon>
        <taxon>Bacteroidales</taxon>
        <taxon>Muribaculaceae</taxon>
        <taxon>Candidatus Amulumruptor</taxon>
    </lineage>
</organism>
<dbReference type="SFLD" id="SFLDS00003">
    <property type="entry name" value="Haloacid_Dehalogenase"/>
    <property type="match status" value="1"/>
</dbReference>
<comment type="caution">
    <text evidence="1">The sequence shown here is derived from an EMBL/GenBank/DDBJ whole genome shotgun (WGS) entry which is preliminary data.</text>
</comment>
<dbReference type="InterPro" id="IPR023198">
    <property type="entry name" value="PGP-like_dom2"/>
</dbReference>
<dbReference type="SUPFAM" id="SSF56784">
    <property type="entry name" value="HAD-like"/>
    <property type="match status" value="1"/>
</dbReference>
<reference evidence="1" key="2">
    <citation type="submission" date="2021-09" db="EMBL/GenBank/DDBJ databases">
        <authorList>
            <person name="Gilroy R."/>
        </authorList>
    </citation>
    <scope>NUCLEOTIDE SEQUENCE</scope>
    <source>
        <strain evidence="1">4100</strain>
    </source>
</reference>